<reference evidence="2 3" key="1">
    <citation type="submission" date="2020-08" db="EMBL/GenBank/DDBJ databases">
        <title>Cohnella phylogeny.</title>
        <authorList>
            <person name="Dunlap C."/>
        </authorList>
    </citation>
    <scope>NUCLEOTIDE SEQUENCE [LARGE SCALE GENOMIC DNA]</scope>
    <source>
        <strain evidence="2 3">DSM 103658</strain>
    </source>
</reference>
<feature type="chain" id="PRO_5038599648" evidence="1">
    <location>
        <begin position="27"/>
        <end position="272"/>
    </location>
</feature>
<dbReference type="AlphaFoldDB" id="A0A841TEW2"/>
<evidence type="ECO:0000313" key="2">
    <source>
        <dbReference type="EMBL" id="MBB6678615.1"/>
    </source>
</evidence>
<protein>
    <submittedName>
        <fullName evidence="2">Uncharacterized protein</fullName>
    </submittedName>
</protein>
<dbReference type="Proteomes" id="UP000574133">
    <property type="component" value="Unassembled WGS sequence"/>
</dbReference>
<sequence>MKNYRGFAALLLVVMLTLSLPLEGYAAASVSWTSTTKKSWDKLVAGLDSTQRMKLKGLYNDLAELQYKENRLDMQTKALHNNNAATLSAANSSIKQIDAAKLDSLSAQAKQTRDRYQPMLDKYSMLTKQISAAKALKSKELAKLLQTQADLLKPGVQAAKSEIKKRDDEYKAAKDAASKKGKTVRATLDGITAVNVRMRASKSSVTASKNALSTANKTFAQVVKNGDAKTVASSLSNMLTLYRQLIAYKEKVYGYERDITDIIAKAKSQLPK</sequence>
<dbReference type="RefSeq" id="WP_185179878.1">
    <property type="nucleotide sequence ID" value="NZ_CBCSEP010000006.1"/>
</dbReference>
<evidence type="ECO:0000256" key="1">
    <source>
        <dbReference type="SAM" id="SignalP"/>
    </source>
</evidence>
<feature type="signal peptide" evidence="1">
    <location>
        <begin position="1"/>
        <end position="26"/>
    </location>
</feature>
<dbReference type="EMBL" id="JACJVN010000057">
    <property type="protein sequence ID" value="MBB6678615.1"/>
    <property type="molecule type" value="Genomic_DNA"/>
</dbReference>
<proteinExistence type="predicted"/>
<keyword evidence="3" id="KW-1185">Reference proteome</keyword>
<name>A0A841TEW2_9BACL</name>
<comment type="caution">
    <text evidence="2">The sequence shown here is derived from an EMBL/GenBank/DDBJ whole genome shotgun (WGS) entry which is preliminary data.</text>
</comment>
<accession>A0A841TEW2</accession>
<evidence type="ECO:0000313" key="3">
    <source>
        <dbReference type="Proteomes" id="UP000574133"/>
    </source>
</evidence>
<organism evidence="2 3">
    <name type="scientific">Cohnella lubricantis</name>
    <dbReference type="NCBI Taxonomy" id="2163172"/>
    <lineage>
        <taxon>Bacteria</taxon>
        <taxon>Bacillati</taxon>
        <taxon>Bacillota</taxon>
        <taxon>Bacilli</taxon>
        <taxon>Bacillales</taxon>
        <taxon>Paenibacillaceae</taxon>
        <taxon>Cohnella</taxon>
    </lineage>
</organism>
<gene>
    <name evidence="2" type="ORF">H4Q31_15090</name>
</gene>
<keyword evidence="1" id="KW-0732">Signal</keyword>